<protein>
    <submittedName>
        <fullName evidence="1">Uncharacterized protein</fullName>
    </submittedName>
</protein>
<dbReference type="OrthoDB" id="522106at2759"/>
<dbReference type="EMBL" id="VTPC01006925">
    <property type="protein sequence ID" value="KAF2894541.1"/>
    <property type="molecule type" value="Genomic_DNA"/>
</dbReference>
<accession>A0A8K0GD24</accession>
<reference evidence="1" key="1">
    <citation type="submission" date="2019-08" db="EMBL/GenBank/DDBJ databases">
        <title>The genome of the North American firefly Photinus pyralis.</title>
        <authorList>
            <consortium name="Photinus pyralis genome working group"/>
            <person name="Fallon T.R."/>
            <person name="Sander Lower S.E."/>
            <person name="Weng J.-K."/>
        </authorList>
    </citation>
    <scope>NUCLEOTIDE SEQUENCE</scope>
    <source>
        <strain evidence="1">TRF0915ILg1</strain>
        <tissue evidence="1">Whole body</tissue>
    </source>
</reference>
<evidence type="ECO:0000313" key="1">
    <source>
        <dbReference type="EMBL" id="KAF2894541.1"/>
    </source>
</evidence>
<comment type="caution">
    <text evidence="1">The sequence shown here is derived from an EMBL/GenBank/DDBJ whole genome shotgun (WGS) entry which is preliminary data.</text>
</comment>
<organism evidence="1 2">
    <name type="scientific">Ignelater luminosus</name>
    <name type="common">Cucubano</name>
    <name type="synonym">Pyrophorus luminosus</name>
    <dbReference type="NCBI Taxonomy" id="2038154"/>
    <lineage>
        <taxon>Eukaryota</taxon>
        <taxon>Metazoa</taxon>
        <taxon>Ecdysozoa</taxon>
        <taxon>Arthropoda</taxon>
        <taxon>Hexapoda</taxon>
        <taxon>Insecta</taxon>
        <taxon>Pterygota</taxon>
        <taxon>Neoptera</taxon>
        <taxon>Endopterygota</taxon>
        <taxon>Coleoptera</taxon>
        <taxon>Polyphaga</taxon>
        <taxon>Elateriformia</taxon>
        <taxon>Elateroidea</taxon>
        <taxon>Elateridae</taxon>
        <taxon>Agrypninae</taxon>
        <taxon>Pyrophorini</taxon>
        <taxon>Ignelater</taxon>
    </lineage>
</organism>
<dbReference type="Proteomes" id="UP000801492">
    <property type="component" value="Unassembled WGS sequence"/>
</dbReference>
<keyword evidence="2" id="KW-1185">Reference proteome</keyword>
<dbReference type="AlphaFoldDB" id="A0A8K0GD24"/>
<gene>
    <name evidence="1" type="ORF">ILUMI_11635</name>
</gene>
<sequence>MGDGTKRKLTMPPWHIPYLEKHRIYDLFHELARELVIQQPVDHVLFLKQILHHAAKSRDIARVIILSSPKVNGYEVAKQISQFTRQVVIGENVLLDCLNNPVSTN</sequence>
<proteinExistence type="predicted"/>
<evidence type="ECO:0000313" key="2">
    <source>
        <dbReference type="Proteomes" id="UP000801492"/>
    </source>
</evidence>
<name>A0A8K0GD24_IGNLU</name>
<dbReference type="CDD" id="cd22979">
    <property type="entry name" value="DD_AK8"/>
    <property type="match status" value="1"/>
</dbReference>